<dbReference type="InterPro" id="IPR011009">
    <property type="entry name" value="Kinase-like_dom_sf"/>
</dbReference>
<evidence type="ECO:0000256" key="1">
    <source>
        <dbReference type="SAM" id="MobiDB-lite"/>
    </source>
</evidence>
<dbReference type="SUPFAM" id="SSF56112">
    <property type="entry name" value="Protein kinase-like (PK-like)"/>
    <property type="match status" value="1"/>
</dbReference>
<name>A0A5N5DK94_9PEZI</name>
<dbReference type="SMART" id="SM00220">
    <property type="entry name" value="S_TKc"/>
    <property type="match status" value="1"/>
</dbReference>
<evidence type="ECO:0000259" key="2">
    <source>
        <dbReference type="PROSITE" id="PS50011"/>
    </source>
</evidence>
<dbReference type="Gene3D" id="1.10.510.10">
    <property type="entry name" value="Transferase(Phosphotransferase) domain 1"/>
    <property type="match status" value="1"/>
</dbReference>
<feature type="domain" description="Protein kinase" evidence="2">
    <location>
        <begin position="157"/>
        <end position="498"/>
    </location>
</feature>
<reference evidence="3 4" key="1">
    <citation type="journal article" date="2019" name="Sci. Rep.">
        <title>A multi-omics analysis of the grapevine pathogen Lasiodiplodia theobromae reveals that temperature affects the expression of virulence- and pathogenicity-related genes.</title>
        <authorList>
            <person name="Felix C."/>
            <person name="Meneses R."/>
            <person name="Goncalves M.F.M."/>
            <person name="Tilleman L."/>
            <person name="Duarte A.S."/>
            <person name="Jorrin-Novo J.V."/>
            <person name="Van de Peer Y."/>
            <person name="Deforce D."/>
            <person name="Van Nieuwerburgh F."/>
            <person name="Esteves A.C."/>
            <person name="Alves A."/>
        </authorList>
    </citation>
    <scope>NUCLEOTIDE SEQUENCE [LARGE SCALE GENOMIC DNA]</scope>
    <source>
        <strain evidence="3 4">LA-SOL3</strain>
    </source>
</reference>
<dbReference type="AlphaFoldDB" id="A0A5N5DK94"/>
<dbReference type="EMBL" id="VCHE01000018">
    <property type="protein sequence ID" value="KAB2577294.1"/>
    <property type="molecule type" value="Genomic_DNA"/>
</dbReference>
<dbReference type="PROSITE" id="PS50011">
    <property type="entry name" value="PROTEIN_KINASE_DOM"/>
    <property type="match status" value="1"/>
</dbReference>
<dbReference type="PANTHER" id="PTHR24359:SF37">
    <property type="entry name" value="PROTEIN KINASE DOMAIN-CONTAINING PROTEIN"/>
    <property type="match status" value="1"/>
</dbReference>
<evidence type="ECO:0000313" key="3">
    <source>
        <dbReference type="EMBL" id="KAB2577294.1"/>
    </source>
</evidence>
<dbReference type="InterPro" id="IPR000719">
    <property type="entry name" value="Prot_kinase_dom"/>
</dbReference>
<feature type="compositionally biased region" description="Basic and acidic residues" evidence="1">
    <location>
        <begin position="559"/>
        <end position="571"/>
    </location>
</feature>
<feature type="region of interest" description="Disordered" evidence="1">
    <location>
        <begin position="350"/>
        <end position="369"/>
    </location>
</feature>
<feature type="compositionally biased region" description="Polar residues" evidence="1">
    <location>
        <begin position="572"/>
        <end position="582"/>
    </location>
</feature>
<dbReference type="PANTHER" id="PTHR24359">
    <property type="entry name" value="SERINE/THREONINE-PROTEIN KINASE SBK1"/>
    <property type="match status" value="1"/>
</dbReference>
<feature type="region of interest" description="Disordered" evidence="1">
    <location>
        <begin position="502"/>
        <end position="596"/>
    </location>
</feature>
<protein>
    <recommendedName>
        <fullName evidence="2">Protein kinase domain-containing protein</fullName>
    </recommendedName>
</protein>
<accession>A0A5N5DK94</accession>
<feature type="compositionally biased region" description="Polar residues" evidence="1">
    <location>
        <begin position="503"/>
        <end position="527"/>
    </location>
</feature>
<gene>
    <name evidence="3" type="ORF">DBV05_g4043</name>
</gene>
<comment type="caution">
    <text evidence="3">The sequence shown here is derived from an EMBL/GenBank/DDBJ whole genome shotgun (WGS) entry which is preliminary data.</text>
</comment>
<proteinExistence type="predicted"/>
<keyword evidence="4" id="KW-1185">Reference proteome</keyword>
<dbReference type="GO" id="GO:0004674">
    <property type="term" value="F:protein serine/threonine kinase activity"/>
    <property type="evidence" value="ECO:0007669"/>
    <property type="project" value="TreeGrafter"/>
</dbReference>
<sequence>MGEAHLDRELHQEFHDWIKTQTLRGIGAPDLAANPSYVPQQRIDEYFKADKNIGQILQRLDPDGNLKVYQNTIVQKYSKVFCTLLLIGQGHHIETFVRHFGLCDLRLPFEQKPEHFPIGDDGVDFFERFKAEQWQFCAQPLTYNMNLVYEDAQILPIMTKDRIGDGGSSDIFKITLHQAYDELDPRGSAEKKNPSFRHAHTYVLKTYRTRDARKYYNNETTAFRRVLAAASNQSTVPGLIGFHGNFIHGGTHNVLLEYADKGTLEQYFQEVPPPTTEEDIVSFWRGLFYPIFALLKIHNLEGHDLENPSLFHGWHQDIKPDNILVVSSDRQSPYKYEFKLADLGLSHFKKPRSPNRETTDNDTYGTRTYGAPESYRSDHLIGPANLRVTKSVDIWSLGSVYSESATWLVLGKEGLEQYRADRKAETDKIRDFKDHGCFHDGEKILESVESTHIKIVASKRKTDHITRNVLETMVQDMLGEENVRPNAQQLWLKSQRLLRQANDARQNSKWSSTTESPTSSRNPTLTQEPPVGGSVAPQDRSTSISRRSTRTGHGNFTGENKRIEHSPERMSTDSPDNESPPNIDTPVDTRDPGRPESWFRAQSLVYRPKPNPEWSVDAAWLWKETQRNRKFMEGKTAPEGGERYMDLINERDHVFIVDDSDSMRNADWSTLTTRFSLLSYIVKVADPDGLDLYFSSSVDPIHSKKSSELTGAVTKRRLKPVGRDNLVRVLEAVLQAFRASMFGSGRNKGRLGKKSSKRGRPMTCYILTDGAWFAEHGPGVEAVIKKFVDELLRKVAQETDFGIEFISFGDHHEGLDFLEYLDSGLHLERDIIDTEPANGDVWKMLLGSINKTFDKVNDKQIELSIIDTPATRRSSVFPPTAATNTYGRVLDC</sequence>
<evidence type="ECO:0000313" key="4">
    <source>
        <dbReference type="Proteomes" id="UP000325902"/>
    </source>
</evidence>
<dbReference type="Pfam" id="PF00069">
    <property type="entry name" value="Pkinase"/>
    <property type="match status" value="1"/>
</dbReference>
<dbReference type="OrthoDB" id="5986190at2759"/>
<dbReference type="Proteomes" id="UP000325902">
    <property type="component" value="Unassembled WGS sequence"/>
</dbReference>
<dbReference type="GO" id="GO:0005524">
    <property type="term" value="F:ATP binding"/>
    <property type="evidence" value="ECO:0007669"/>
    <property type="project" value="InterPro"/>
</dbReference>
<organism evidence="3 4">
    <name type="scientific">Lasiodiplodia theobromae</name>
    <dbReference type="NCBI Taxonomy" id="45133"/>
    <lineage>
        <taxon>Eukaryota</taxon>
        <taxon>Fungi</taxon>
        <taxon>Dikarya</taxon>
        <taxon>Ascomycota</taxon>
        <taxon>Pezizomycotina</taxon>
        <taxon>Dothideomycetes</taxon>
        <taxon>Dothideomycetes incertae sedis</taxon>
        <taxon>Botryosphaeriales</taxon>
        <taxon>Botryosphaeriaceae</taxon>
        <taxon>Lasiodiplodia</taxon>
    </lineage>
</organism>